<keyword evidence="2" id="KW-1185">Reference proteome</keyword>
<name>A0AAV8U5K5_9ROSI</name>
<dbReference type="AlphaFoldDB" id="A0AAV8U5K5"/>
<protein>
    <submittedName>
        <fullName evidence="1">Uncharacterized protein</fullName>
    </submittedName>
</protein>
<proteinExistence type="predicted"/>
<organism evidence="1 2">
    <name type="scientific">Erythroxylum novogranatense</name>
    <dbReference type="NCBI Taxonomy" id="1862640"/>
    <lineage>
        <taxon>Eukaryota</taxon>
        <taxon>Viridiplantae</taxon>
        <taxon>Streptophyta</taxon>
        <taxon>Embryophyta</taxon>
        <taxon>Tracheophyta</taxon>
        <taxon>Spermatophyta</taxon>
        <taxon>Magnoliopsida</taxon>
        <taxon>eudicotyledons</taxon>
        <taxon>Gunneridae</taxon>
        <taxon>Pentapetalae</taxon>
        <taxon>rosids</taxon>
        <taxon>fabids</taxon>
        <taxon>Malpighiales</taxon>
        <taxon>Erythroxylaceae</taxon>
        <taxon>Erythroxylum</taxon>
    </lineage>
</organism>
<dbReference type="EMBL" id="JAIWQS010000001">
    <property type="protein sequence ID" value="KAJ8774166.1"/>
    <property type="molecule type" value="Genomic_DNA"/>
</dbReference>
<sequence length="138" mass="15634">MEVQEPRLEKARGFDEELSKVSDDMGFSKVVCRSSEPSEKKSNMETDKSQDFGNIVENQERVERLMKKEVLGLELKGKKVKKIVEKHGSKLEFDNPTHLSSNDQSIKSLFKDQPKATINKLETSGPAISLLIIQDEII</sequence>
<comment type="caution">
    <text evidence="1">The sequence shown here is derived from an EMBL/GenBank/DDBJ whole genome shotgun (WGS) entry which is preliminary data.</text>
</comment>
<evidence type="ECO:0000313" key="2">
    <source>
        <dbReference type="Proteomes" id="UP001159364"/>
    </source>
</evidence>
<accession>A0AAV8U5K5</accession>
<dbReference type="Proteomes" id="UP001159364">
    <property type="component" value="Linkage Group LG01"/>
</dbReference>
<evidence type="ECO:0000313" key="1">
    <source>
        <dbReference type="EMBL" id="KAJ8774166.1"/>
    </source>
</evidence>
<reference evidence="1 2" key="1">
    <citation type="submission" date="2021-09" db="EMBL/GenBank/DDBJ databases">
        <title>Genomic insights and catalytic innovation underlie evolution of tropane alkaloids biosynthesis.</title>
        <authorList>
            <person name="Wang Y.-J."/>
            <person name="Tian T."/>
            <person name="Huang J.-P."/>
            <person name="Huang S.-X."/>
        </authorList>
    </citation>
    <scope>NUCLEOTIDE SEQUENCE [LARGE SCALE GENOMIC DNA]</scope>
    <source>
        <strain evidence="1">KIB-2018</strain>
        <tissue evidence="1">Leaf</tissue>
    </source>
</reference>
<gene>
    <name evidence="1" type="ORF">K2173_009597</name>
</gene>